<dbReference type="EMBL" id="QPJC01000002">
    <property type="protein sequence ID" value="RCW45828.1"/>
    <property type="molecule type" value="Genomic_DNA"/>
</dbReference>
<feature type="transmembrane region" description="Helical" evidence="2">
    <location>
        <begin position="297"/>
        <end position="319"/>
    </location>
</feature>
<feature type="region of interest" description="Disordered" evidence="1">
    <location>
        <begin position="222"/>
        <end position="242"/>
    </location>
</feature>
<feature type="transmembrane region" description="Helical" evidence="2">
    <location>
        <begin position="64"/>
        <end position="81"/>
    </location>
</feature>
<feature type="transmembrane region" description="Helical" evidence="2">
    <location>
        <begin position="35"/>
        <end position="58"/>
    </location>
</feature>
<dbReference type="OrthoDB" id="8641791at2"/>
<dbReference type="Proteomes" id="UP000253495">
    <property type="component" value="Unassembled WGS sequence"/>
</dbReference>
<evidence type="ECO:0008006" key="5">
    <source>
        <dbReference type="Google" id="ProtNLM"/>
    </source>
</evidence>
<keyword evidence="2" id="KW-0472">Membrane</keyword>
<evidence type="ECO:0000313" key="4">
    <source>
        <dbReference type="Proteomes" id="UP000253495"/>
    </source>
</evidence>
<feature type="transmembrane region" description="Helical" evidence="2">
    <location>
        <begin position="266"/>
        <end position="285"/>
    </location>
</feature>
<evidence type="ECO:0000313" key="3">
    <source>
        <dbReference type="EMBL" id="RCW45828.1"/>
    </source>
</evidence>
<feature type="transmembrane region" description="Helical" evidence="2">
    <location>
        <begin position="187"/>
        <end position="205"/>
    </location>
</feature>
<evidence type="ECO:0000256" key="1">
    <source>
        <dbReference type="SAM" id="MobiDB-lite"/>
    </source>
</evidence>
<proteinExistence type="predicted"/>
<feature type="transmembrane region" description="Helical" evidence="2">
    <location>
        <begin position="452"/>
        <end position="470"/>
    </location>
</feature>
<keyword evidence="4" id="KW-1185">Reference proteome</keyword>
<feature type="transmembrane region" description="Helical" evidence="2">
    <location>
        <begin position="6"/>
        <end position="23"/>
    </location>
</feature>
<name>A0A368W1F5_9ACTN</name>
<comment type="caution">
    <text evidence="3">The sequence shown here is derived from an EMBL/GenBank/DDBJ whole genome shotgun (WGS) entry which is preliminary data.</text>
</comment>
<feature type="transmembrane region" description="Helical" evidence="2">
    <location>
        <begin position="331"/>
        <end position="356"/>
    </location>
</feature>
<accession>A0A368W1F5</accession>
<gene>
    <name evidence="3" type="ORF">DFQ14_102129</name>
</gene>
<reference evidence="3 4" key="1">
    <citation type="submission" date="2018-07" db="EMBL/GenBank/DDBJ databases">
        <title>Genomic Encyclopedia of Type Strains, Phase III (KMG-III): the genomes of soil and plant-associated and newly described type strains.</title>
        <authorList>
            <person name="Whitman W."/>
        </authorList>
    </citation>
    <scope>NUCLEOTIDE SEQUENCE [LARGE SCALE GENOMIC DNA]</scope>
    <source>
        <strain evidence="3 4">CECT 8575</strain>
    </source>
</reference>
<protein>
    <recommendedName>
        <fullName evidence="5">H+/gluconate symporter-like permease</fullName>
    </recommendedName>
</protein>
<feature type="transmembrane region" description="Helical" evidence="2">
    <location>
        <begin position="127"/>
        <end position="151"/>
    </location>
</feature>
<dbReference type="RefSeq" id="WP_114451701.1">
    <property type="nucleotide sequence ID" value="NZ_QPJC01000002.1"/>
</dbReference>
<feature type="transmembrane region" description="Helical" evidence="2">
    <location>
        <begin position="102"/>
        <end position="121"/>
    </location>
</feature>
<keyword evidence="2" id="KW-1133">Transmembrane helix</keyword>
<evidence type="ECO:0000256" key="2">
    <source>
        <dbReference type="SAM" id="Phobius"/>
    </source>
</evidence>
<sequence>MDLTAAHWIYLAGIALLISLVVLKKNVVAPAIAATFLTAAVMTESITTGISAVFRATLTSTTELLTIFLIIAIMTSLIQALRAAGADERMISPFQRLMRNGPTAYVVLAVITFGLSLVFWPTPVIPLLAAILIPAALRVGLSPMGAAIAIAIAGQGMALSSDYILGVAPGLSAQGAGVPASDIADRALVIALIVGTVALVAAYFITVRSTIAQSDTVRAPMHAMAGGPSSGSGGSTDAGESEAVNDELDMGHQAPREVISEQRSKLLSLSVPVCFGALLVFILLGRFTSVVPTMDDGAGATLVGGTAALLLIAITGLSAGPKWLERSADHFVHGVSFAFRVMGMVIPVAGFIYVGLGSFSGRILGLPEDAEAPSLLLDVVAKVQEHIPANPFVVLFAMLFIGMMLGLDGNGWPGLPFTGTLASALGDETGVDPAVLAAVAQNGSTWVGGGTLVIWSTLIAVAGVTGVSVIELARRLFLPVVGGLVIATLAAGVIW</sequence>
<keyword evidence="2" id="KW-0812">Transmembrane</keyword>
<organism evidence="3 4">
    <name type="scientific">Halopolyspora algeriensis</name>
    <dbReference type="NCBI Taxonomy" id="1500506"/>
    <lineage>
        <taxon>Bacteria</taxon>
        <taxon>Bacillati</taxon>
        <taxon>Actinomycetota</taxon>
        <taxon>Actinomycetes</taxon>
        <taxon>Actinomycetes incertae sedis</taxon>
        <taxon>Halopolyspora</taxon>
    </lineage>
</organism>
<feature type="transmembrane region" description="Helical" evidence="2">
    <location>
        <begin position="476"/>
        <end position="494"/>
    </location>
</feature>
<dbReference type="AlphaFoldDB" id="A0A368W1F5"/>